<dbReference type="InterPro" id="IPR027417">
    <property type="entry name" value="P-loop_NTPase"/>
</dbReference>
<name>A0ABV6TZR0_9ACTN</name>
<evidence type="ECO:0000313" key="1">
    <source>
        <dbReference type="EMBL" id="MFC0861702.1"/>
    </source>
</evidence>
<dbReference type="Proteomes" id="UP001589870">
    <property type="component" value="Unassembled WGS sequence"/>
</dbReference>
<proteinExistence type="predicted"/>
<dbReference type="Gene3D" id="3.40.50.300">
    <property type="entry name" value="P-loop containing nucleotide triphosphate hydrolases"/>
    <property type="match status" value="1"/>
</dbReference>
<protein>
    <submittedName>
        <fullName evidence="1">AAA family ATPase</fullName>
    </submittedName>
</protein>
<dbReference type="EMBL" id="JBHMQT010000006">
    <property type="protein sequence ID" value="MFC0861702.1"/>
    <property type="molecule type" value="Genomic_DNA"/>
</dbReference>
<comment type="caution">
    <text evidence="1">The sequence shown here is derived from an EMBL/GenBank/DDBJ whole genome shotgun (WGS) entry which is preliminary data.</text>
</comment>
<dbReference type="SUPFAM" id="SSF52540">
    <property type="entry name" value="P-loop containing nucleoside triphosphate hydrolases"/>
    <property type="match status" value="1"/>
</dbReference>
<evidence type="ECO:0000313" key="2">
    <source>
        <dbReference type="Proteomes" id="UP001589870"/>
    </source>
</evidence>
<dbReference type="PANTHER" id="PTHR37807:SF3">
    <property type="entry name" value="OS07G0160300 PROTEIN"/>
    <property type="match status" value="1"/>
</dbReference>
<organism evidence="1 2">
    <name type="scientific">Sphaerimonospora cavernae</name>
    <dbReference type="NCBI Taxonomy" id="1740611"/>
    <lineage>
        <taxon>Bacteria</taxon>
        <taxon>Bacillati</taxon>
        <taxon>Actinomycetota</taxon>
        <taxon>Actinomycetes</taxon>
        <taxon>Streptosporangiales</taxon>
        <taxon>Streptosporangiaceae</taxon>
        <taxon>Sphaerimonospora</taxon>
    </lineage>
</organism>
<dbReference type="Pfam" id="PF13671">
    <property type="entry name" value="AAA_33"/>
    <property type="match status" value="1"/>
</dbReference>
<reference evidence="1 2" key="1">
    <citation type="submission" date="2024-09" db="EMBL/GenBank/DDBJ databases">
        <authorList>
            <person name="Sun Q."/>
            <person name="Mori K."/>
        </authorList>
    </citation>
    <scope>NUCLEOTIDE SEQUENCE [LARGE SCALE GENOMIC DNA]</scope>
    <source>
        <strain evidence="1 2">TBRC 1851</strain>
    </source>
</reference>
<dbReference type="PANTHER" id="PTHR37807">
    <property type="entry name" value="OS07G0160300 PROTEIN"/>
    <property type="match status" value="1"/>
</dbReference>
<sequence length="199" mass="20995">MATGNRPEVPVLAVVSGPPGSGKTTLAREVARTLGLPLICRDEIKQGMVHRVPAAEADSEDLLNQRTLAAFFAVLETLLRAGVSVIAEAAFQDRLWRPGLEPLARLAEVRVIRCAVDAAVAHERIARRAETDAHRAAHADQDLLAAIAAGGYSTDSFVWISLPVPTLTVDTTATQGYDPGLRDIVAFAAGAVSSTTPVP</sequence>
<gene>
    <name evidence="1" type="ORF">ACFHYQ_05255</name>
</gene>
<keyword evidence="2" id="KW-1185">Reference proteome</keyword>
<accession>A0ABV6TZR0</accession>
<dbReference type="RefSeq" id="WP_394299929.1">
    <property type="nucleotide sequence ID" value="NZ_JBHMQT010000006.1"/>
</dbReference>